<evidence type="ECO:0000256" key="1">
    <source>
        <dbReference type="ARBA" id="ARBA00022801"/>
    </source>
</evidence>
<dbReference type="PANTHER" id="PTHR43546">
    <property type="entry name" value="UPF0173 METAL-DEPENDENT HYDROLASE MJ1163-RELATED"/>
    <property type="match status" value="1"/>
</dbReference>
<dbReference type="AlphaFoldDB" id="A0A7K0C146"/>
<name>A0A7K0C146_9ACTN</name>
<keyword evidence="1" id="KW-0378">Hydrolase</keyword>
<dbReference type="Proteomes" id="UP000487268">
    <property type="component" value="Unassembled WGS sequence"/>
</dbReference>
<dbReference type="PANTHER" id="PTHR43546:SF9">
    <property type="entry name" value="L-ASCORBATE-6-PHOSPHATE LACTONASE ULAG-RELATED"/>
    <property type="match status" value="1"/>
</dbReference>
<dbReference type="InterPro" id="IPR001279">
    <property type="entry name" value="Metallo-B-lactamas"/>
</dbReference>
<dbReference type="RefSeq" id="WP_153536748.1">
    <property type="nucleotide sequence ID" value="NZ_WEGH01000003.1"/>
</dbReference>
<dbReference type="SUPFAM" id="SSF56281">
    <property type="entry name" value="Metallo-hydrolase/oxidoreductase"/>
    <property type="match status" value="1"/>
</dbReference>
<dbReference type="Gene3D" id="3.60.15.10">
    <property type="entry name" value="Ribonuclease Z/Hydroxyacylglutathione hydrolase-like"/>
    <property type="match status" value="1"/>
</dbReference>
<protein>
    <recommendedName>
        <fullName evidence="2">Metallo-beta-lactamase domain-containing protein</fullName>
    </recommendedName>
</protein>
<evidence type="ECO:0000259" key="2">
    <source>
        <dbReference type="Pfam" id="PF12706"/>
    </source>
</evidence>
<dbReference type="InterPro" id="IPR036866">
    <property type="entry name" value="RibonucZ/Hydroxyglut_hydro"/>
</dbReference>
<evidence type="ECO:0000313" key="3">
    <source>
        <dbReference type="EMBL" id="MQY07120.1"/>
    </source>
</evidence>
<dbReference type="EMBL" id="WEGH01000003">
    <property type="protein sequence ID" value="MQY07120.1"/>
    <property type="molecule type" value="Genomic_DNA"/>
</dbReference>
<organism evidence="3 4">
    <name type="scientific">Actinomadura macrotermitis</name>
    <dbReference type="NCBI Taxonomy" id="2585200"/>
    <lineage>
        <taxon>Bacteria</taxon>
        <taxon>Bacillati</taxon>
        <taxon>Actinomycetota</taxon>
        <taxon>Actinomycetes</taxon>
        <taxon>Streptosporangiales</taxon>
        <taxon>Thermomonosporaceae</taxon>
        <taxon>Actinomadura</taxon>
    </lineage>
</organism>
<dbReference type="GO" id="GO:0016787">
    <property type="term" value="F:hydrolase activity"/>
    <property type="evidence" value="ECO:0007669"/>
    <property type="project" value="UniProtKB-KW"/>
</dbReference>
<proteinExistence type="predicted"/>
<accession>A0A7K0C146</accession>
<evidence type="ECO:0000313" key="4">
    <source>
        <dbReference type="Proteomes" id="UP000487268"/>
    </source>
</evidence>
<comment type="caution">
    <text evidence="3">The sequence shown here is derived from an EMBL/GenBank/DDBJ whole genome shotgun (WGS) entry which is preliminary data.</text>
</comment>
<keyword evidence="4" id="KW-1185">Reference proteome</keyword>
<dbReference type="OrthoDB" id="3204284at2"/>
<gene>
    <name evidence="3" type="ORF">ACRB68_52190</name>
</gene>
<dbReference type="Pfam" id="PF12706">
    <property type="entry name" value="Lactamase_B_2"/>
    <property type="match status" value="1"/>
</dbReference>
<reference evidence="3 4" key="1">
    <citation type="submission" date="2019-10" db="EMBL/GenBank/DDBJ databases">
        <title>Actinomadura rubteroloni sp. nov. and Actinomadura macrotermitis sp. nov., isolated from the gut of fungus growing-termite Macrotermes natalensis.</title>
        <authorList>
            <person name="Benndorf R."/>
            <person name="Martin K."/>
            <person name="Kuefner M."/>
            <person name="De Beer W."/>
            <person name="Kaster A.-K."/>
            <person name="Vollmers J."/>
            <person name="Poulsen M."/>
            <person name="Beemelmanns C."/>
        </authorList>
    </citation>
    <scope>NUCLEOTIDE SEQUENCE [LARGE SCALE GENOMIC DNA]</scope>
    <source>
        <strain evidence="3 4">RB68</strain>
    </source>
</reference>
<sequence>MATTITRVAHACALLDFDGRRVLTDPWFSEKRGYRRGEPLAFTPAELPPLAAVVASHDHYDHFDVDAFAAYPDRSVPFVVKRGMGDKARKAGFTGVIEVEPWESVDLGGLRVTAAPAAHGVPEVTFVVQDAGTTVYFAADTLRIPELDEVAERFPPIDLALLPVNGLRIRPLRRQVVMSAEQAAELCAVLRPAVAVPVHYAFTAGPVRDRLFLGYDGTPERFARAVARHAPATAVRILPPGRPLTLGGAE</sequence>
<feature type="domain" description="Metallo-beta-lactamase" evidence="2">
    <location>
        <begin position="20"/>
        <end position="200"/>
    </location>
</feature>
<dbReference type="InterPro" id="IPR050114">
    <property type="entry name" value="UPF0173_UPF0282_UlaG_hydrolase"/>
</dbReference>